<feature type="region of interest" description="Disordered" evidence="1">
    <location>
        <begin position="294"/>
        <end position="324"/>
    </location>
</feature>
<feature type="region of interest" description="Disordered" evidence="1">
    <location>
        <begin position="446"/>
        <end position="620"/>
    </location>
</feature>
<feature type="compositionally biased region" description="Basic and acidic residues" evidence="1">
    <location>
        <begin position="953"/>
        <end position="966"/>
    </location>
</feature>
<feature type="compositionally biased region" description="Basic residues" evidence="1">
    <location>
        <begin position="526"/>
        <end position="537"/>
    </location>
</feature>
<feature type="compositionally biased region" description="Basic and acidic residues" evidence="1">
    <location>
        <begin position="798"/>
        <end position="808"/>
    </location>
</feature>
<feature type="region of interest" description="Disordered" evidence="1">
    <location>
        <begin position="371"/>
        <end position="391"/>
    </location>
</feature>
<sequence>MDLTLDQTVDLLLPSTIYTDQDVQDNLCPSLIFAPGELGNLSLFSDMPPLQQMPDPWALENFGYSFDGPHVFDDGRMEGALLPPDYYAYSPARIDTWEEGLQTIGDFDWLAAQEGDEIGATHEQSHASPSDRQLLVPAAHLAETQATIPIEVRDANLTHAYHEPVDAISHREEYILPVETAASSWVAKPLESENIDSANTPLSSSIQLVDTGEQLEIVEDDMAYTHTTAVLETKSTPELQPEAAQDVNITIVDTDAEDQAVVSKALTSSASSETEEGLLLGALTSHIVGEGTDLSPEFFAPASPEKLSDPQAQVTPDDQHLPQTPMNALETRFDIVKASQDLLLLASPEEKPDGTPILDLPTEVPSLEHYALSASRSSSAQPSTTEEQLQAGLDRQRWDTQLQDAAAEGASDDVSDVYPPGYVGSEDIIDGVLDAIKRPNQVDLTEPIATPQDPLSLNPSPDSGQFYLPSGSQVQDGTAHKRSKILQLKKSSDTEAEAPVKKKQKNAKLSMEASEKTQTTVANPKASRRSAKKSSKKPSKDVTDDLEAPEGTLALQKSTSKPAEIYFEEDTRPSEDRPAELNRVDEDVKPLPDDLDYDMQEHYSDVQTTPTPDAPSSVHRAPRNIVSNRELEALGSTLAPGMHLGLHLYQDHVAMRVRKRAETPVKDHMADNSFFLVEDEREPSLAASKKKRAGTTPGRKAPAPKRAKVTMAQMQPQPRVGRGKRKDVEAEVEDGDEQNLFLSPIVEKTKEPDDASTLVPVKIISQKQAATSKAKKPTTAAETHPSPHDLGYGKRHTRGDTKLDDDAASRSASATPSVIGDVAEPPSPEEAADESYTTPEPTPKNSKRTTSLLKTATTSRTSTPTPSTASSPLIKNSYGFLVSPRKTRSTVAKTPASKEKGKATLKSQGTAKGKGKQTDDVEAAPAKFNPSAKSKGKAADVEPSTGSKNGKTSKAEAKEAQEPDRRTTRRASAVKLEGKEANIKKRLRSGD</sequence>
<feature type="compositionally biased region" description="Low complexity" evidence="1">
    <location>
        <begin position="848"/>
        <end position="871"/>
    </location>
</feature>
<gene>
    <name evidence="2" type="ORF">CC86DRAFT_377773</name>
</gene>
<dbReference type="OrthoDB" id="3801566at2759"/>
<evidence type="ECO:0000256" key="1">
    <source>
        <dbReference type="SAM" id="MobiDB-lite"/>
    </source>
</evidence>
<feature type="compositionally biased region" description="Basic and acidic residues" evidence="1">
    <location>
        <begin position="569"/>
        <end position="592"/>
    </location>
</feature>
<dbReference type="EMBL" id="MU006217">
    <property type="protein sequence ID" value="KAF2832641.1"/>
    <property type="molecule type" value="Genomic_DNA"/>
</dbReference>
<dbReference type="Proteomes" id="UP000799424">
    <property type="component" value="Unassembled WGS sequence"/>
</dbReference>
<feature type="compositionally biased region" description="Low complexity" evidence="1">
    <location>
        <begin position="767"/>
        <end position="783"/>
    </location>
</feature>
<feature type="compositionally biased region" description="Polar residues" evidence="1">
    <location>
        <begin position="310"/>
        <end position="324"/>
    </location>
</feature>
<protein>
    <submittedName>
        <fullName evidence="2">Uncharacterized protein</fullName>
    </submittedName>
</protein>
<feature type="compositionally biased region" description="Low complexity" evidence="1">
    <location>
        <begin position="371"/>
        <end position="383"/>
    </location>
</feature>
<organism evidence="2 3">
    <name type="scientific">Ophiobolus disseminans</name>
    <dbReference type="NCBI Taxonomy" id="1469910"/>
    <lineage>
        <taxon>Eukaryota</taxon>
        <taxon>Fungi</taxon>
        <taxon>Dikarya</taxon>
        <taxon>Ascomycota</taxon>
        <taxon>Pezizomycotina</taxon>
        <taxon>Dothideomycetes</taxon>
        <taxon>Pleosporomycetidae</taxon>
        <taxon>Pleosporales</taxon>
        <taxon>Pleosporineae</taxon>
        <taxon>Phaeosphaeriaceae</taxon>
        <taxon>Ophiobolus</taxon>
    </lineage>
</organism>
<proteinExistence type="predicted"/>
<evidence type="ECO:0000313" key="3">
    <source>
        <dbReference type="Proteomes" id="UP000799424"/>
    </source>
</evidence>
<accession>A0A6A7AH73</accession>
<reference evidence="2" key="1">
    <citation type="journal article" date="2020" name="Stud. Mycol.">
        <title>101 Dothideomycetes genomes: a test case for predicting lifestyles and emergence of pathogens.</title>
        <authorList>
            <person name="Haridas S."/>
            <person name="Albert R."/>
            <person name="Binder M."/>
            <person name="Bloem J."/>
            <person name="Labutti K."/>
            <person name="Salamov A."/>
            <person name="Andreopoulos B."/>
            <person name="Baker S."/>
            <person name="Barry K."/>
            <person name="Bills G."/>
            <person name="Bluhm B."/>
            <person name="Cannon C."/>
            <person name="Castanera R."/>
            <person name="Culley D."/>
            <person name="Daum C."/>
            <person name="Ezra D."/>
            <person name="Gonzalez J."/>
            <person name="Henrissat B."/>
            <person name="Kuo A."/>
            <person name="Liang C."/>
            <person name="Lipzen A."/>
            <person name="Lutzoni F."/>
            <person name="Magnuson J."/>
            <person name="Mondo S."/>
            <person name="Nolan M."/>
            <person name="Ohm R."/>
            <person name="Pangilinan J."/>
            <person name="Park H.-J."/>
            <person name="Ramirez L."/>
            <person name="Alfaro M."/>
            <person name="Sun H."/>
            <person name="Tritt A."/>
            <person name="Yoshinaga Y."/>
            <person name="Zwiers L.-H."/>
            <person name="Turgeon B."/>
            <person name="Goodwin S."/>
            <person name="Spatafora J."/>
            <person name="Crous P."/>
            <person name="Grigoriev I."/>
        </authorList>
    </citation>
    <scope>NUCLEOTIDE SEQUENCE</scope>
    <source>
        <strain evidence="2">CBS 113818</strain>
    </source>
</reference>
<feature type="region of interest" description="Disordered" evidence="1">
    <location>
        <begin position="681"/>
        <end position="991"/>
    </location>
</feature>
<keyword evidence="3" id="KW-1185">Reference proteome</keyword>
<feature type="compositionally biased region" description="Polar residues" evidence="1">
    <location>
        <begin position="453"/>
        <end position="463"/>
    </location>
</feature>
<dbReference type="AlphaFoldDB" id="A0A6A7AH73"/>
<feature type="compositionally biased region" description="Basic and acidic residues" evidence="1">
    <location>
        <begin position="976"/>
        <end position="991"/>
    </location>
</feature>
<name>A0A6A7AH73_9PLEO</name>
<evidence type="ECO:0000313" key="2">
    <source>
        <dbReference type="EMBL" id="KAF2832641.1"/>
    </source>
</evidence>